<evidence type="ECO:0000313" key="2">
    <source>
        <dbReference type="Proteomes" id="UP001566331"/>
    </source>
</evidence>
<reference evidence="1 2" key="1">
    <citation type="submission" date="2024-07" db="EMBL/GenBank/DDBJ databases">
        <title>Luteimonas salilacus sp. nov., isolated from the shore soil of Salt Lake in Tibet of China.</title>
        <authorList>
            <person name="Zhang X."/>
            <person name="Li A."/>
        </authorList>
    </citation>
    <scope>NUCLEOTIDE SEQUENCE [LARGE SCALE GENOMIC DNA]</scope>
    <source>
        <strain evidence="1 2">B3-2-R+30</strain>
    </source>
</reference>
<proteinExistence type="predicted"/>
<evidence type="ECO:0000313" key="1">
    <source>
        <dbReference type="EMBL" id="MEZ0475577.1"/>
    </source>
</evidence>
<gene>
    <name evidence="1" type="ORF">AB6713_13290</name>
</gene>
<dbReference type="RefSeq" id="WP_370563783.1">
    <property type="nucleotide sequence ID" value="NZ_JBFWIB010000005.1"/>
</dbReference>
<keyword evidence="2" id="KW-1185">Reference proteome</keyword>
<dbReference type="Proteomes" id="UP001566331">
    <property type="component" value="Unassembled WGS sequence"/>
</dbReference>
<comment type="caution">
    <text evidence="1">The sequence shown here is derived from an EMBL/GenBank/DDBJ whole genome shotgun (WGS) entry which is preliminary data.</text>
</comment>
<organism evidence="1 2">
    <name type="scientific">Luteimonas salinilitoris</name>
    <dbReference type="NCBI Taxonomy" id="3237697"/>
    <lineage>
        <taxon>Bacteria</taxon>
        <taxon>Pseudomonadati</taxon>
        <taxon>Pseudomonadota</taxon>
        <taxon>Gammaproteobacteria</taxon>
        <taxon>Lysobacterales</taxon>
        <taxon>Lysobacteraceae</taxon>
        <taxon>Luteimonas</taxon>
    </lineage>
</organism>
<evidence type="ECO:0008006" key="3">
    <source>
        <dbReference type="Google" id="ProtNLM"/>
    </source>
</evidence>
<protein>
    <recommendedName>
        <fullName evidence="3">DUF4625 domain-containing protein</fullName>
    </recommendedName>
</protein>
<sequence>MQKPITGIIISGALMLGCNSYEKNIFRAEFSSNSSIEGSFKVRERDLYSVSIENDVSGPIRENREKAWNYLNYSSSKETLAAHVLIQRMDKKQDALVMGRFVINPKITSWSNEKLYIELAQVELLKGKYRLRIYASGKNLDHDSFSSSIVVEHAYTGK</sequence>
<name>A0ABV4HV59_9GAMM</name>
<accession>A0ABV4HV59</accession>
<dbReference type="EMBL" id="JBFWIC010000018">
    <property type="protein sequence ID" value="MEZ0475577.1"/>
    <property type="molecule type" value="Genomic_DNA"/>
</dbReference>
<dbReference type="PROSITE" id="PS51257">
    <property type="entry name" value="PROKAR_LIPOPROTEIN"/>
    <property type="match status" value="1"/>
</dbReference>